<evidence type="ECO:0000313" key="11">
    <source>
        <dbReference type="Proteomes" id="UP000625711"/>
    </source>
</evidence>
<keyword evidence="6" id="KW-0963">Cytoplasm</keyword>
<evidence type="ECO:0000256" key="7">
    <source>
        <dbReference type="ARBA" id="ARBA00022694"/>
    </source>
</evidence>
<dbReference type="InterPro" id="IPR019519">
    <property type="entry name" value="Elp5"/>
</dbReference>
<evidence type="ECO:0000256" key="3">
    <source>
        <dbReference type="ARBA" id="ARBA00005043"/>
    </source>
</evidence>
<evidence type="ECO:0000256" key="1">
    <source>
        <dbReference type="ARBA" id="ARBA00004123"/>
    </source>
</evidence>
<dbReference type="PANTHER" id="PTHR15641">
    <property type="entry name" value="ELONGATOR COMPLEX PROTEIN 5"/>
    <property type="match status" value="1"/>
</dbReference>
<evidence type="ECO:0000256" key="5">
    <source>
        <dbReference type="ARBA" id="ARBA00020264"/>
    </source>
</evidence>
<feature type="compositionally biased region" description="Acidic residues" evidence="9">
    <location>
        <begin position="266"/>
        <end position="282"/>
    </location>
</feature>
<dbReference type="Gene3D" id="3.40.50.300">
    <property type="entry name" value="P-loop containing nucleotide triphosphate hydrolases"/>
    <property type="match status" value="1"/>
</dbReference>
<proteinExistence type="inferred from homology"/>
<dbReference type="GO" id="GO:0005634">
    <property type="term" value="C:nucleus"/>
    <property type="evidence" value="ECO:0007669"/>
    <property type="project" value="UniProtKB-SubCell"/>
</dbReference>
<dbReference type="GO" id="GO:0000049">
    <property type="term" value="F:tRNA binding"/>
    <property type="evidence" value="ECO:0007669"/>
    <property type="project" value="TreeGrafter"/>
</dbReference>
<dbReference type="AlphaFoldDB" id="A0A834I4A4"/>
<dbReference type="Proteomes" id="UP000625711">
    <property type="component" value="Unassembled WGS sequence"/>
</dbReference>
<name>A0A834I4A4_RHYFE</name>
<comment type="similarity">
    <text evidence="4">Belongs to the ELP5 family.</text>
</comment>
<evidence type="ECO:0000256" key="9">
    <source>
        <dbReference type="SAM" id="MobiDB-lite"/>
    </source>
</evidence>
<keyword evidence="11" id="KW-1185">Reference proteome</keyword>
<dbReference type="PANTHER" id="PTHR15641:SF1">
    <property type="entry name" value="ELONGATOR COMPLEX PROTEIN 5"/>
    <property type="match status" value="1"/>
</dbReference>
<keyword evidence="7" id="KW-0819">tRNA processing</keyword>
<dbReference type="InterPro" id="IPR027417">
    <property type="entry name" value="P-loop_NTPase"/>
</dbReference>
<dbReference type="EMBL" id="JAACXV010012901">
    <property type="protein sequence ID" value="KAF7274337.1"/>
    <property type="molecule type" value="Genomic_DNA"/>
</dbReference>
<evidence type="ECO:0000256" key="8">
    <source>
        <dbReference type="ARBA" id="ARBA00023242"/>
    </source>
</evidence>
<sequence>MLKSYINTIPYTKFILIKDSVESKDGKLFEYMVKQHVNKKEHKLHYFVCEGVFKKAQQKYVNEPNIILYDYVTNSGGWMPENIQENFSDKLAKLGENDIVVIDALTNIIFQYGVTETYRSLNYLKNKKVIQQIIAVLHKDLIEGDENKTCMFFENLSTLCITVEPKFMSDNRRLHYLYKKSGGKIMQEIEEYRFEGDNLLTSKISKPSASSLLERSAQPNINPENLSTFKIGLTEKEKISRDKVILPYLPSANEKESEGQIIYQLDEMDDWDEEDPDDDLDI</sequence>
<dbReference type="UniPathway" id="UPA00988"/>
<comment type="subcellular location">
    <subcellularLocation>
        <location evidence="2">Cytoplasm</location>
    </subcellularLocation>
    <subcellularLocation>
        <location evidence="1">Nucleus</location>
    </subcellularLocation>
</comment>
<comment type="caution">
    <text evidence="10">The sequence shown here is derived from an EMBL/GenBank/DDBJ whole genome shotgun (WGS) entry which is preliminary data.</text>
</comment>
<dbReference type="Pfam" id="PF10483">
    <property type="entry name" value="Elong_Iki1"/>
    <property type="match status" value="2"/>
</dbReference>
<dbReference type="GO" id="GO:0002098">
    <property type="term" value="P:tRNA wobble uridine modification"/>
    <property type="evidence" value="ECO:0007669"/>
    <property type="project" value="InterPro"/>
</dbReference>
<keyword evidence="8" id="KW-0539">Nucleus</keyword>
<dbReference type="GO" id="GO:0033588">
    <property type="term" value="C:elongator holoenzyme complex"/>
    <property type="evidence" value="ECO:0007669"/>
    <property type="project" value="InterPro"/>
</dbReference>
<evidence type="ECO:0000313" key="10">
    <source>
        <dbReference type="EMBL" id="KAF7274337.1"/>
    </source>
</evidence>
<evidence type="ECO:0000256" key="6">
    <source>
        <dbReference type="ARBA" id="ARBA00022490"/>
    </source>
</evidence>
<evidence type="ECO:0000256" key="4">
    <source>
        <dbReference type="ARBA" id="ARBA00009567"/>
    </source>
</evidence>
<comment type="pathway">
    <text evidence="3">tRNA modification; 5-methoxycarbonylmethyl-2-thiouridine-tRNA biosynthesis.</text>
</comment>
<reference evidence="10" key="1">
    <citation type="submission" date="2020-08" db="EMBL/GenBank/DDBJ databases">
        <title>Genome sequencing and assembly of the red palm weevil Rhynchophorus ferrugineus.</title>
        <authorList>
            <person name="Dias G.B."/>
            <person name="Bergman C.M."/>
            <person name="Manee M."/>
        </authorList>
    </citation>
    <scope>NUCLEOTIDE SEQUENCE</scope>
    <source>
        <strain evidence="10">AA-2017</strain>
        <tissue evidence="10">Whole larva</tissue>
    </source>
</reference>
<dbReference type="GO" id="GO:0005829">
    <property type="term" value="C:cytosol"/>
    <property type="evidence" value="ECO:0007669"/>
    <property type="project" value="TreeGrafter"/>
</dbReference>
<organism evidence="10 11">
    <name type="scientific">Rhynchophorus ferrugineus</name>
    <name type="common">Red palm weevil</name>
    <name type="synonym">Curculio ferrugineus</name>
    <dbReference type="NCBI Taxonomy" id="354439"/>
    <lineage>
        <taxon>Eukaryota</taxon>
        <taxon>Metazoa</taxon>
        <taxon>Ecdysozoa</taxon>
        <taxon>Arthropoda</taxon>
        <taxon>Hexapoda</taxon>
        <taxon>Insecta</taxon>
        <taxon>Pterygota</taxon>
        <taxon>Neoptera</taxon>
        <taxon>Endopterygota</taxon>
        <taxon>Coleoptera</taxon>
        <taxon>Polyphaga</taxon>
        <taxon>Cucujiformia</taxon>
        <taxon>Curculionidae</taxon>
        <taxon>Dryophthorinae</taxon>
        <taxon>Rhynchophorus</taxon>
    </lineage>
</organism>
<feature type="region of interest" description="Disordered" evidence="9">
    <location>
        <begin position="254"/>
        <end position="282"/>
    </location>
</feature>
<gene>
    <name evidence="10" type="ORF">GWI33_012994</name>
</gene>
<accession>A0A834I4A4</accession>
<protein>
    <recommendedName>
        <fullName evidence="5">Elongator complex protein 5</fullName>
    </recommendedName>
</protein>
<evidence type="ECO:0000256" key="2">
    <source>
        <dbReference type="ARBA" id="ARBA00004496"/>
    </source>
</evidence>
<dbReference type="OrthoDB" id="166907at2759"/>